<dbReference type="AlphaFoldDB" id="K5WQW4"/>
<evidence type="ECO:0000313" key="3">
    <source>
        <dbReference type="Proteomes" id="UP000008370"/>
    </source>
</evidence>
<accession>K5WQW4</accession>
<feature type="compositionally biased region" description="Pro residues" evidence="1">
    <location>
        <begin position="977"/>
        <end position="986"/>
    </location>
</feature>
<feature type="compositionally biased region" description="Basic and acidic residues" evidence="1">
    <location>
        <begin position="717"/>
        <end position="728"/>
    </location>
</feature>
<proteinExistence type="predicted"/>
<dbReference type="HOGENOM" id="CLU_003636_0_0_1"/>
<feature type="compositionally biased region" description="Polar residues" evidence="1">
    <location>
        <begin position="927"/>
        <end position="952"/>
    </location>
</feature>
<dbReference type="RefSeq" id="XP_007391053.1">
    <property type="nucleotide sequence ID" value="XM_007390991.1"/>
</dbReference>
<organism evidence="2 3">
    <name type="scientific">Phanerochaete carnosa (strain HHB-10118-sp)</name>
    <name type="common">White-rot fungus</name>
    <name type="synonym">Peniophora carnosa</name>
    <dbReference type="NCBI Taxonomy" id="650164"/>
    <lineage>
        <taxon>Eukaryota</taxon>
        <taxon>Fungi</taxon>
        <taxon>Dikarya</taxon>
        <taxon>Basidiomycota</taxon>
        <taxon>Agaricomycotina</taxon>
        <taxon>Agaricomycetes</taxon>
        <taxon>Polyporales</taxon>
        <taxon>Phanerochaetaceae</taxon>
        <taxon>Phanerochaete</taxon>
    </lineage>
</organism>
<evidence type="ECO:0000313" key="2">
    <source>
        <dbReference type="EMBL" id="EKM61649.1"/>
    </source>
</evidence>
<feature type="compositionally biased region" description="Polar residues" evidence="1">
    <location>
        <begin position="538"/>
        <end position="553"/>
    </location>
</feature>
<feature type="compositionally biased region" description="Low complexity" evidence="1">
    <location>
        <begin position="139"/>
        <end position="148"/>
    </location>
</feature>
<feature type="compositionally biased region" description="Acidic residues" evidence="1">
    <location>
        <begin position="202"/>
        <end position="214"/>
    </location>
</feature>
<dbReference type="GeneID" id="18914340"/>
<feature type="compositionally biased region" description="Low complexity" evidence="1">
    <location>
        <begin position="418"/>
        <end position="433"/>
    </location>
</feature>
<feature type="compositionally biased region" description="Low complexity" evidence="1">
    <location>
        <begin position="593"/>
        <end position="610"/>
    </location>
</feature>
<keyword evidence="3" id="KW-1185">Reference proteome</keyword>
<reference evidence="2 3" key="1">
    <citation type="journal article" date="2012" name="BMC Genomics">
        <title>Comparative genomics of the white-rot fungi, Phanerochaete carnosa and P. chrysosporium, to elucidate the genetic basis of the distinct wood types they colonize.</title>
        <authorList>
            <person name="Suzuki H."/>
            <person name="MacDonald J."/>
            <person name="Syed K."/>
            <person name="Salamov A."/>
            <person name="Hori C."/>
            <person name="Aerts A."/>
            <person name="Henrissat B."/>
            <person name="Wiebenga A."/>
            <person name="vanKuyk P.A."/>
            <person name="Barry K."/>
            <person name="Lindquist E."/>
            <person name="LaButti K."/>
            <person name="Lapidus A."/>
            <person name="Lucas S."/>
            <person name="Coutinho P."/>
            <person name="Gong Y."/>
            <person name="Samejima M."/>
            <person name="Mahadevan R."/>
            <person name="Abou-Zaid M."/>
            <person name="de Vries R.P."/>
            <person name="Igarashi K."/>
            <person name="Yadav J.S."/>
            <person name="Grigoriev I.V."/>
            <person name="Master E.R."/>
        </authorList>
    </citation>
    <scope>NUCLEOTIDE SEQUENCE [LARGE SCALE GENOMIC DNA]</scope>
    <source>
        <strain evidence="2 3">HHB-10118-sp</strain>
    </source>
</reference>
<feature type="region of interest" description="Disordered" evidence="1">
    <location>
        <begin position="1"/>
        <end position="25"/>
    </location>
</feature>
<sequence>MAARRSAANSPTSSPILLRPPSRSDSLVNAQLRPIASFQRAPVAQRGSTLALANSDSSSESEDPGESESEESAGSSTMRPKRQRTITQKARGRASTELGHLSRPGNVTMPSSSKSALGHGEDVSDSGQSQRPPSGGFFRSRASKSASAVQPNAAARRASQRATDKGKQKQTAAAPAPVSQQQIPAKVSDRTRSKSRARDSDSNDSDSSSDDSDDAPLATFMRPSRPGSAASNASRSRTPVRPLIDISTLGAAPPPLPSLPRSERPSPVPNVPEKSTSPPVPDKDTSPNSSDSMSSSRPTHEAKPSLSDRLARIAQGAGAKSVEQLAAAPPIERRSLDAKPTLAMENNEQGRHPQLARSQTVPLSPSDDYNDSPSPSPSASRPRPALNAAAAYDLTDPKPIIPTPIRERSPPPAFAVTSRPPSQLSLNRLSNSQATVKLLNSPSSSPTTSSYIGDSPSSPSASSVLTDSPISTNKPSPFASTTRIKTSLPPTPSTSASARPSPGGRQRSSTLVPRSTFEASAGFTGGGLLASPAAEPASTKTGSSAPKQSQLPSATRVGRARSSTMLPQIDVSPASRVEIESIAGGSGSSRMHPSASPASAAASTASSSPSHQQTTPHRFPQRPRVPFSSPTSSSGSMSPLQQPSKPFAVSGRGNSPASSTGDSSSGRTPLTPADGSDLGIGESRSAISARNGRRRGPSVTFEDEEKERGRAGSKVANVEERRKERRRSEAKAAIELGKVFNGQITLQDDDEEDMPLNGLGPRMNTAANPMMSLTPPTPVTPWGPAPGSSAMGTPPFLMPPPNADPSFLAAHQHAMMIAKQAYQMAVAQQALAAANEEWERGSSVSAFGGMSMAGNIPGMNPMAGMGMPSMMPGGFGMGYNPMMFSSTQTMYAGSTAGSELGVGWGTRSEYGGPARNSRTSAMFNSRQSAYGFTAGQRSESSGNLAASSQSRPTGRPRTKTSPADSPLPRDYAKNRQGPPPSSFRPL</sequence>
<feature type="compositionally biased region" description="Polar residues" evidence="1">
    <location>
        <begin position="470"/>
        <end position="485"/>
    </location>
</feature>
<feature type="region of interest" description="Disordered" evidence="1">
    <location>
        <begin position="37"/>
        <end position="728"/>
    </location>
</feature>
<dbReference type="InParanoid" id="K5WQW4"/>
<evidence type="ECO:0000256" key="1">
    <source>
        <dbReference type="SAM" id="MobiDB-lite"/>
    </source>
</evidence>
<feature type="compositionally biased region" description="Low complexity" evidence="1">
    <location>
        <begin position="493"/>
        <end position="502"/>
    </location>
</feature>
<dbReference type="STRING" id="650164.K5WQW4"/>
<dbReference type="Proteomes" id="UP000008370">
    <property type="component" value="Unassembled WGS sequence"/>
</dbReference>
<feature type="compositionally biased region" description="Low complexity" evidence="1">
    <location>
        <begin position="286"/>
        <end position="296"/>
    </location>
</feature>
<dbReference type="KEGG" id="pco:PHACADRAFT_248377"/>
<gene>
    <name evidence="2" type="ORF">PHACADRAFT_248377</name>
</gene>
<feature type="compositionally biased region" description="Low complexity" evidence="1">
    <location>
        <begin position="362"/>
        <end position="393"/>
    </location>
</feature>
<feature type="compositionally biased region" description="Low complexity" evidence="1">
    <location>
        <begin position="10"/>
        <end position="25"/>
    </location>
</feature>
<dbReference type="EMBL" id="JH930468">
    <property type="protein sequence ID" value="EKM61649.1"/>
    <property type="molecule type" value="Genomic_DNA"/>
</dbReference>
<feature type="compositionally biased region" description="Basic and acidic residues" evidence="1">
    <location>
        <begin position="187"/>
        <end position="201"/>
    </location>
</feature>
<protein>
    <submittedName>
        <fullName evidence="2">Uncharacterized protein</fullName>
    </submittedName>
</protein>
<feature type="compositionally biased region" description="Low complexity" evidence="1">
    <location>
        <begin position="624"/>
        <end position="644"/>
    </location>
</feature>
<dbReference type="OrthoDB" id="2687738at2759"/>
<feature type="region of interest" description="Disordered" evidence="1">
    <location>
        <begin position="927"/>
        <end position="986"/>
    </location>
</feature>
<feature type="compositionally biased region" description="Low complexity" evidence="1">
    <location>
        <begin position="653"/>
        <end position="666"/>
    </location>
</feature>
<name>K5WQW4_PHACS</name>
<feature type="compositionally biased region" description="Low complexity" evidence="1">
    <location>
        <begin position="441"/>
        <end position="469"/>
    </location>
</feature>
<feature type="compositionally biased region" description="Acidic residues" evidence="1">
    <location>
        <begin position="59"/>
        <end position="71"/>
    </location>
</feature>